<comment type="pathway">
    <text evidence="5">Cofactor metabolism; pyridoxal 5'-phosphate salvage; pyridoxal 5'-phosphate from pyridoxine 5'-phosphate: step 1/1.</text>
</comment>
<comment type="catalytic activity">
    <reaction evidence="5">
        <text>pyridoxamine 5'-phosphate + O2 + H2O = pyridoxal 5'-phosphate + H2O2 + NH4(+)</text>
        <dbReference type="Rhea" id="RHEA:15817"/>
        <dbReference type="ChEBI" id="CHEBI:15377"/>
        <dbReference type="ChEBI" id="CHEBI:15379"/>
        <dbReference type="ChEBI" id="CHEBI:16240"/>
        <dbReference type="ChEBI" id="CHEBI:28938"/>
        <dbReference type="ChEBI" id="CHEBI:58451"/>
        <dbReference type="ChEBI" id="CHEBI:597326"/>
        <dbReference type="EC" id="1.4.3.5"/>
    </reaction>
</comment>
<dbReference type="NCBIfam" id="TIGR00558">
    <property type="entry name" value="pdxH"/>
    <property type="match status" value="1"/>
</dbReference>
<evidence type="ECO:0000256" key="2">
    <source>
        <dbReference type="ARBA" id="ARBA00022630"/>
    </source>
</evidence>
<dbReference type="Proteomes" id="UP000649799">
    <property type="component" value="Unassembled WGS sequence"/>
</dbReference>
<evidence type="ECO:0000259" key="7">
    <source>
        <dbReference type="Pfam" id="PF10590"/>
    </source>
</evidence>
<comment type="caution">
    <text evidence="5">Lacks conserved residue(s) required for the propagation of feature annotation.</text>
</comment>
<feature type="binding site" evidence="5">
    <location>
        <begin position="60"/>
        <end position="65"/>
    </location>
    <ligand>
        <name>FMN</name>
        <dbReference type="ChEBI" id="CHEBI:58210"/>
    </ligand>
</feature>
<comment type="function">
    <text evidence="5">Catalyzes the oxidation of either pyridoxine 5'-phosphate (PNP) or pyridoxamine 5'-phosphate (PMP) into pyridoxal 5'-phosphate (PLP).</text>
</comment>
<dbReference type="InterPro" id="IPR012349">
    <property type="entry name" value="Split_barrel_FMN-bd"/>
</dbReference>
<feature type="domain" description="Pyridoxamine 5'-phosphate oxidase N-terminal" evidence="6">
    <location>
        <begin position="35"/>
        <end position="152"/>
    </location>
</feature>
<proteinExistence type="inferred from homology"/>
<feature type="binding site" evidence="5">
    <location>
        <position position="103"/>
    </location>
    <ligand>
        <name>FMN</name>
        <dbReference type="ChEBI" id="CHEBI:58210"/>
    </ligand>
</feature>
<dbReference type="PIRSF" id="PIRSF000190">
    <property type="entry name" value="Pyd_amn-ph_oxd"/>
    <property type="match status" value="1"/>
</dbReference>
<feature type="binding site" evidence="5">
    <location>
        <begin position="189"/>
        <end position="191"/>
    </location>
    <ligand>
        <name>substrate</name>
    </ligand>
</feature>
<dbReference type="RefSeq" id="WP_166149794.1">
    <property type="nucleotide sequence ID" value="NZ_JAANYN010000009.1"/>
</dbReference>
<name>A0ABX0HDE7_9BACT</name>
<comment type="subunit">
    <text evidence="5">Homodimer.</text>
</comment>
<dbReference type="GO" id="GO:0004733">
    <property type="term" value="F:pyridoxamine phosphate oxidase activity"/>
    <property type="evidence" value="ECO:0007669"/>
    <property type="project" value="UniProtKB-EC"/>
</dbReference>
<gene>
    <name evidence="5 8" type="primary">pdxH</name>
    <name evidence="8" type="ORF">G9Q97_19135</name>
</gene>
<dbReference type="HAMAP" id="MF_01629">
    <property type="entry name" value="PdxH"/>
    <property type="match status" value="1"/>
</dbReference>
<dbReference type="NCBIfam" id="NF004231">
    <property type="entry name" value="PRK05679.1"/>
    <property type="match status" value="1"/>
</dbReference>
<dbReference type="EC" id="1.4.3.5" evidence="5"/>
<accession>A0ABX0HDE7</accession>
<dbReference type="PROSITE" id="PS01064">
    <property type="entry name" value="PYRIDOX_OXIDASE"/>
    <property type="match status" value="1"/>
</dbReference>
<dbReference type="InterPro" id="IPR019576">
    <property type="entry name" value="Pyridoxamine_oxidase_dimer_C"/>
</dbReference>
<keyword evidence="4 5" id="KW-0560">Oxidoreductase</keyword>
<dbReference type="PANTHER" id="PTHR10851:SF0">
    <property type="entry name" value="PYRIDOXINE-5'-PHOSPHATE OXIDASE"/>
    <property type="match status" value="1"/>
</dbReference>
<dbReference type="InterPro" id="IPR019740">
    <property type="entry name" value="Pyridox_Oxase_CS"/>
</dbReference>
<evidence type="ECO:0000256" key="3">
    <source>
        <dbReference type="ARBA" id="ARBA00022643"/>
    </source>
</evidence>
<feature type="binding site" evidence="5">
    <location>
        <position position="125"/>
    </location>
    <ligand>
        <name>substrate</name>
    </ligand>
</feature>
<comment type="similarity">
    <text evidence="1 5">Belongs to the pyridoxamine 5'-phosphate oxidase family.</text>
</comment>
<dbReference type="Gene3D" id="2.30.110.10">
    <property type="entry name" value="Electron Transport, Fmn-binding Protein, Chain A"/>
    <property type="match status" value="1"/>
</dbReference>
<comment type="cofactor">
    <cofactor evidence="5">
        <name>FMN</name>
        <dbReference type="ChEBI" id="CHEBI:58210"/>
    </cofactor>
    <text evidence="5">Binds 1 FMN per subunit.</text>
</comment>
<feature type="binding site" evidence="5">
    <location>
        <position position="121"/>
    </location>
    <ligand>
        <name>substrate</name>
    </ligand>
</feature>
<evidence type="ECO:0000259" key="6">
    <source>
        <dbReference type="Pfam" id="PF01243"/>
    </source>
</evidence>
<keyword evidence="9" id="KW-1185">Reference proteome</keyword>
<dbReference type="InterPro" id="IPR000659">
    <property type="entry name" value="Pyridox_Oxase"/>
</dbReference>
<comment type="pathway">
    <text evidence="5">Cofactor metabolism; pyridoxal 5'-phosphate salvage; pyridoxal 5'-phosphate from pyridoxamine 5'-phosphate: step 1/1.</text>
</comment>
<evidence type="ECO:0000256" key="1">
    <source>
        <dbReference type="ARBA" id="ARBA00007301"/>
    </source>
</evidence>
<evidence type="ECO:0000256" key="5">
    <source>
        <dbReference type="HAMAP-Rule" id="MF_01629"/>
    </source>
</evidence>
<comment type="caution">
    <text evidence="8">The sequence shown here is derived from an EMBL/GenBank/DDBJ whole genome shotgun (WGS) entry which is preliminary data.</text>
</comment>
<feature type="binding site" evidence="5">
    <location>
        <position position="81"/>
    </location>
    <ligand>
        <name>FMN</name>
        <dbReference type="ChEBI" id="CHEBI:58210"/>
    </ligand>
</feature>
<feature type="binding site" evidence="5">
    <location>
        <begin position="138"/>
        <end position="139"/>
    </location>
    <ligand>
        <name>FMN</name>
        <dbReference type="ChEBI" id="CHEBI:58210"/>
    </ligand>
</feature>
<sequence>MELADIRKDYSSKSLDIKGMNPNPLEQFKLWLSNALSAAVNEPTAMHLSTVNKAMKPSGRIVLLKGVDEGFVFFTNYSSQKGLQLSENPFAALTFFWPELERQVRVSGKVSKIPAEESDAYFLSRPKESQIGAWASPQSQVIPDRDFLEKNLANAVEKFQGEPLKRPETWGGFRLMADEIEFWQGRPARLHDRVRYVLSVNKGWKMERLAP</sequence>
<reference evidence="8 9" key="1">
    <citation type="submission" date="2020-03" db="EMBL/GenBank/DDBJ databases">
        <title>Cyclobacterium plantarum sp. nov., a marine bacterium isolated from a coastal-marine wetland.</title>
        <authorList>
            <person name="Sanchez-Porro C."/>
            <person name="Ventosa A."/>
            <person name="Amoozegar M."/>
        </authorList>
    </citation>
    <scope>NUCLEOTIDE SEQUENCE [LARGE SCALE GENOMIC DNA]</scope>
    <source>
        <strain evidence="8 9">GBPx2</strain>
    </source>
</reference>
<dbReference type="EMBL" id="JAANYN010000009">
    <property type="protein sequence ID" value="NHE58928.1"/>
    <property type="molecule type" value="Genomic_DNA"/>
</dbReference>
<keyword evidence="2 5" id="KW-0285">Flavoprotein</keyword>
<keyword evidence="5" id="KW-0664">Pyridoxine biosynthesis</keyword>
<feature type="domain" description="Pyridoxine 5'-phosphate oxidase dimerisation C-terminal" evidence="7">
    <location>
        <begin position="170"/>
        <end position="211"/>
    </location>
</feature>
<dbReference type="SUPFAM" id="SSF50475">
    <property type="entry name" value="FMN-binding split barrel"/>
    <property type="match status" value="1"/>
</dbReference>
<organism evidence="8 9">
    <name type="scientific">Cyclobacterium plantarum</name>
    <dbReference type="NCBI Taxonomy" id="2716263"/>
    <lineage>
        <taxon>Bacteria</taxon>
        <taxon>Pseudomonadati</taxon>
        <taxon>Bacteroidota</taxon>
        <taxon>Cytophagia</taxon>
        <taxon>Cytophagales</taxon>
        <taxon>Cyclobacteriaceae</taxon>
        <taxon>Cyclobacterium</taxon>
    </lineage>
</organism>
<comment type="catalytic activity">
    <reaction evidence="5">
        <text>pyridoxine 5'-phosphate + O2 = pyridoxal 5'-phosphate + H2O2</text>
        <dbReference type="Rhea" id="RHEA:15149"/>
        <dbReference type="ChEBI" id="CHEBI:15379"/>
        <dbReference type="ChEBI" id="CHEBI:16240"/>
        <dbReference type="ChEBI" id="CHEBI:58589"/>
        <dbReference type="ChEBI" id="CHEBI:597326"/>
        <dbReference type="EC" id="1.4.3.5"/>
    </reaction>
</comment>
<dbReference type="Pfam" id="PF10590">
    <property type="entry name" value="PNP_phzG_C"/>
    <property type="match status" value="1"/>
</dbReference>
<feature type="binding site" evidence="5">
    <location>
        <position position="65"/>
    </location>
    <ligand>
        <name>substrate</name>
    </ligand>
</feature>
<feature type="binding site" evidence="5">
    <location>
        <position position="129"/>
    </location>
    <ligand>
        <name>substrate</name>
    </ligand>
</feature>
<dbReference type="Pfam" id="PF01243">
    <property type="entry name" value="PNPOx_N"/>
    <property type="match status" value="1"/>
</dbReference>
<evidence type="ECO:0000313" key="9">
    <source>
        <dbReference type="Proteomes" id="UP000649799"/>
    </source>
</evidence>
<dbReference type="InterPro" id="IPR011576">
    <property type="entry name" value="Pyridox_Oxase_N"/>
</dbReference>
<dbReference type="PANTHER" id="PTHR10851">
    <property type="entry name" value="PYRIDOXINE-5-PHOSPHATE OXIDASE"/>
    <property type="match status" value="1"/>
</dbReference>
<feature type="binding site" evidence="5">
    <location>
        <position position="193"/>
    </location>
    <ligand>
        <name>FMN</name>
        <dbReference type="ChEBI" id="CHEBI:58210"/>
    </ligand>
</feature>
<feature type="binding site" evidence="5">
    <location>
        <position position="183"/>
    </location>
    <ligand>
        <name>FMN</name>
        <dbReference type="ChEBI" id="CHEBI:58210"/>
    </ligand>
</feature>
<evidence type="ECO:0000313" key="8">
    <source>
        <dbReference type="EMBL" id="NHE58928.1"/>
    </source>
</evidence>
<evidence type="ECO:0000256" key="4">
    <source>
        <dbReference type="ARBA" id="ARBA00023002"/>
    </source>
</evidence>
<protein>
    <recommendedName>
        <fullName evidence="5">Pyridoxine/pyridoxamine 5'-phosphate oxidase</fullName>
        <ecNumber evidence="5">1.4.3.5</ecNumber>
    </recommendedName>
    <alternativeName>
        <fullName evidence="5">PNP/PMP oxidase</fullName>
        <shortName evidence="5">PNPOx</shortName>
    </alternativeName>
    <alternativeName>
        <fullName evidence="5">Pyridoxal 5'-phosphate synthase</fullName>
    </alternativeName>
</protein>
<feature type="binding site" evidence="5">
    <location>
        <begin position="74"/>
        <end position="75"/>
    </location>
    <ligand>
        <name>FMN</name>
        <dbReference type="ChEBI" id="CHEBI:58210"/>
    </ligand>
</feature>
<keyword evidence="3 5" id="KW-0288">FMN</keyword>